<keyword evidence="4" id="KW-1185">Reference proteome</keyword>
<organism evidence="3 4">
    <name type="scientific">Labedaea rhizosphaerae</name>
    <dbReference type="NCBI Taxonomy" id="598644"/>
    <lineage>
        <taxon>Bacteria</taxon>
        <taxon>Bacillati</taxon>
        <taxon>Actinomycetota</taxon>
        <taxon>Actinomycetes</taxon>
        <taxon>Pseudonocardiales</taxon>
        <taxon>Pseudonocardiaceae</taxon>
        <taxon>Labedaea</taxon>
    </lineage>
</organism>
<dbReference type="SUPFAM" id="SSF48317">
    <property type="entry name" value="Acid phosphatase/Vanadium-dependent haloperoxidase"/>
    <property type="match status" value="1"/>
</dbReference>
<feature type="transmembrane region" description="Helical" evidence="1">
    <location>
        <begin position="123"/>
        <end position="140"/>
    </location>
</feature>
<gene>
    <name evidence="3" type="ORF">EV186_102972</name>
</gene>
<reference evidence="3 4" key="1">
    <citation type="submission" date="2019-03" db="EMBL/GenBank/DDBJ databases">
        <title>Genomic Encyclopedia of Type Strains, Phase IV (KMG-IV): sequencing the most valuable type-strain genomes for metagenomic binning, comparative biology and taxonomic classification.</title>
        <authorList>
            <person name="Goeker M."/>
        </authorList>
    </citation>
    <scope>NUCLEOTIDE SEQUENCE [LARGE SCALE GENOMIC DNA]</scope>
    <source>
        <strain evidence="3 4">DSM 45361</strain>
    </source>
</reference>
<comment type="caution">
    <text evidence="3">The sequence shown here is derived from an EMBL/GenBank/DDBJ whole genome shotgun (WGS) entry which is preliminary data.</text>
</comment>
<evidence type="ECO:0000256" key="1">
    <source>
        <dbReference type="SAM" id="Phobius"/>
    </source>
</evidence>
<keyword evidence="1" id="KW-0812">Transmembrane</keyword>
<proteinExistence type="predicted"/>
<feature type="transmembrane region" description="Helical" evidence="1">
    <location>
        <begin position="84"/>
        <end position="103"/>
    </location>
</feature>
<feature type="transmembrane region" description="Helical" evidence="1">
    <location>
        <begin position="59"/>
        <end position="77"/>
    </location>
</feature>
<feature type="transmembrane region" description="Helical" evidence="1">
    <location>
        <begin position="147"/>
        <end position="169"/>
    </location>
</feature>
<feature type="transmembrane region" description="Helical" evidence="1">
    <location>
        <begin position="175"/>
        <end position="193"/>
    </location>
</feature>
<protein>
    <submittedName>
        <fullName evidence="3">Undecaprenyl-diphosphatase</fullName>
    </submittedName>
</protein>
<name>A0A4R6SH41_LABRH</name>
<dbReference type="EMBL" id="SNXZ01000002">
    <property type="protein sequence ID" value="TDQ01105.1"/>
    <property type="molecule type" value="Genomic_DNA"/>
</dbReference>
<keyword evidence="1" id="KW-0472">Membrane</keyword>
<evidence type="ECO:0000313" key="4">
    <source>
        <dbReference type="Proteomes" id="UP000295444"/>
    </source>
</evidence>
<dbReference type="Gene3D" id="1.20.144.10">
    <property type="entry name" value="Phosphatidic acid phosphatase type 2/haloperoxidase"/>
    <property type="match status" value="1"/>
</dbReference>
<feature type="transmembrane region" description="Helical" evidence="1">
    <location>
        <begin position="9"/>
        <end position="27"/>
    </location>
</feature>
<keyword evidence="1" id="KW-1133">Transmembrane helix</keyword>
<feature type="domain" description="Phosphatidic acid phosphatase type 2/haloperoxidase" evidence="2">
    <location>
        <begin position="116"/>
        <end position="192"/>
    </location>
</feature>
<dbReference type="AlphaFoldDB" id="A0A4R6SH41"/>
<dbReference type="Proteomes" id="UP000295444">
    <property type="component" value="Unassembled WGS sequence"/>
</dbReference>
<dbReference type="InterPro" id="IPR036938">
    <property type="entry name" value="PAP2/HPO_sf"/>
</dbReference>
<sequence>MLLPARKPVLIGAAVAAVVMVTLGALFSGQHGPTAFDQSVFDAVHTHVPYWALRLMKAPTNPILLIAVLAVVALVAFAKRRFDLAVLAAAGPGLSVALSSLALKPLFGRRYYDTYLAYPSGHTTALTATIFVLLVAVATLGRTALTVAAFGAAAVVLACAVIGLVGLRYHYMTDTIGGFCVAGATVALVASVLDSSSTKHTHRDQQGRGVHSMK</sequence>
<dbReference type="InterPro" id="IPR000326">
    <property type="entry name" value="PAP2/HPO"/>
</dbReference>
<dbReference type="Pfam" id="PF01569">
    <property type="entry name" value="PAP2"/>
    <property type="match status" value="1"/>
</dbReference>
<evidence type="ECO:0000259" key="2">
    <source>
        <dbReference type="Pfam" id="PF01569"/>
    </source>
</evidence>
<accession>A0A4R6SH41</accession>
<evidence type="ECO:0000313" key="3">
    <source>
        <dbReference type="EMBL" id="TDQ01105.1"/>
    </source>
</evidence>